<dbReference type="Proteomes" id="UP000001511">
    <property type="component" value="Plasmid pAzo01"/>
</dbReference>
<dbReference type="KEGG" id="naz:Aazo_5234"/>
<organism evidence="1 2">
    <name type="scientific">Nostoc azollae (strain 0708)</name>
    <name type="common">Anabaena azollae (strain 0708)</name>
    <dbReference type="NCBI Taxonomy" id="551115"/>
    <lineage>
        <taxon>Bacteria</taxon>
        <taxon>Bacillati</taxon>
        <taxon>Cyanobacteriota</taxon>
        <taxon>Cyanophyceae</taxon>
        <taxon>Nostocales</taxon>
        <taxon>Nostocaceae</taxon>
        <taxon>Trichormus</taxon>
    </lineage>
</organism>
<keyword evidence="1" id="KW-0614">Plasmid</keyword>
<gene>
    <name evidence="1" type="ordered locus">Aazo_5234</name>
</gene>
<evidence type="ECO:0000313" key="1">
    <source>
        <dbReference type="EMBL" id="ADI66262.1"/>
    </source>
</evidence>
<reference evidence="1 2" key="1">
    <citation type="journal article" date="2010" name="PLoS ONE">
        <title>Genome erosion in a nitrogen-fixing vertically transmitted endosymbiotic multicellular cyanobacterium.</title>
        <authorList>
            <person name="Ran L."/>
            <person name="Larsson J."/>
            <person name="Vigil-Stenman T."/>
            <person name="Nylander J.A."/>
            <person name="Ininbergs K."/>
            <person name="Zheng W.W."/>
            <person name="Lapidus A."/>
            <person name="Lowry S."/>
            <person name="Haselkorn R."/>
            <person name="Bergman B."/>
        </authorList>
    </citation>
    <scope>NUCLEOTIDE SEQUENCE [LARGE SCALE GENOMIC DNA]</scope>
    <source>
        <strain evidence="2">0708</strain>
        <plasmid evidence="2">Plasmid pAzo01</plasmid>
    </source>
</reference>
<name>D7E5K3_NOSA0</name>
<sequence>MGTCYAIRNYFVHHSAVNYGNFFQGTNLVDKSKISQDAWNFINDKIRGYNVTNDQHRLGLEFE</sequence>
<accession>D7E5K3</accession>
<keyword evidence="2" id="KW-1185">Reference proteome</keyword>
<dbReference type="AlphaFoldDB" id="D7E5K3"/>
<geneLocation type="plasmid" evidence="1 2">
    <name>pAzo01</name>
</geneLocation>
<proteinExistence type="predicted"/>
<dbReference type="EMBL" id="CP002060">
    <property type="protein sequence ID" value="ADI66262.1"/>
    <property type="molecule type" value="Genomic_DNA"/>
</dbReference>
<protein>
    <submittedName>
        <fullName evidence="1">Uncharacterized protein</fullName>
    </submittedName>
</protein>
<evidence type="ECO:0000313" key="2">
    <source>
        <dbReference type="Proteomes" id="UP000001511"/>
    </source>
</evidence>
<dbReference type="HOGENOM" id="CLU_2881386_0_0_3"/>